<sequence>MRLNRNKNRNINRGSELDRVRMSIEAHQKITIISSAISRFKHPIQKLQNILNQACYLRIWKSRQVHTRV</sequence>
<dbReference type="PaxDb" id="4113-PGSC0003DMT400005525"/>
<proteinExistence type="predicted"/>
<dbReference type="AlphaFoldDB" id="M0ZQ09"/>
<protein>
    <submittedName>
        <fullName evidence="1">Uncharacterized protein</fullName>
    </submittedName>
</protein>
<dbReference type="EnsemblPlants" id="PGSC0003DMT400005525">
    <property type="protein sequence ID" value="PGSC0003DMT400005525"/>
    <property type="gene ID" value="PGSC0003DMG400002159"/>
</dbReference>
<evidence type="ECO:0000313" key="2">
    <source>
        <dbReference type="Proteomes" id="UP000011115"/>
    </source>
</evidence>
<reference evidence="2" key="1">
    <citation type="journal article" date="2011" name="Nature">
        <title>Genome sequence and analysis of the tuber crop potato.</title>
        <authorList>
            <consortium name="The Potato Genome Sequencing Consortium"/>
        </authorList>
    </citation>
    <scope>NUCLEOTIDE SEQUENCE [LARGE SCALE GENOMIC DNA]</scope>
    <source>
        <strain evidence="2">cv. DM1-3 516 R44</strain>
    </source>
</reference>
<dbReference type="HOGENOM" id="CLU_2780818_0_0_1"/>
<dbReference type="Gramene" id="PGSC0003DMT400005525">
    <property type="protein sequence ID" value="PGSC0003DMT400005525"/>
    <property type="gene ID" value="PGSC0003DMG400002159"/>
</dbReference>
<organism evidence="1 2">
    <name type="scientific">Solanum tuberosum</name>
    <name type="common">Potato</name>
    <dbReference type="NCBI Taxonomy" id="4113"/>
    <lineage>
        <taxon>Eukaryota</taxon>
        <taxon>Viridiplantae</taxon>
        <taxon>Streptophyta</taxon>
        <taxon>Embryophyta</taxon>
        <taxon>Tracheophyta</taxon>
        <taxon>Spermatophyta</taxon>
        <taxon>Magnoliopsida</taxon>
        <taxon>eudicotyledons</taxon>
        <taxon>Gunneridae</taxon>
        <taxon>Pentapetalae</taxon>
        <taxon>asterids</taxon>
        <taxon>lamiids</taxon>
        <taxon>Solanales</taxon>
        <taxon>Solanaceae</taxon>
        <taxon>Solanoideae</taxon>
        <taxon>Solaneae</taxon>
        <taxon>Solanum</taxon>
    </lineage>
</organism>
<name>M0ZQ09_SOLTU</name>
<reference evidence="1" key="2">
    <citation type="submission" date="2015-06" db="UniProtKB">
        <authorList>
            <consortium name="EnsemblPlants"/>
        </authorList>
    </citation>
    <scope>IDENTIFICATION</scope>
    <source>
        <strain evidence="1">DM1-3 516 R44</strain>
    </source>
</reference>
<accession>M0ZQ09</accession>
<dbReference type="InParanoid" id="M0ZQ09"/>
<dbReference type="Proteomes" id="UP000011115">
    <property type="component" value="Unassembled WGS sequence"/>
</dbReference>
<evidence type="ECO:0000313" key="1">
    <source>
        <dbReference type="EnsemblPlants" id="PGSC0003DMT400005525"/>
    </source>
</evidence>
<keyword evidence="2" id="KW-1185">Reference proteome</keyword>